<dbReference type="EMBL" id="VSSQ01070278">
    <property type="protein sequence ID" value="MPN22115.1"/>
    <property type="molecule type" value="Genomic_DNA"/>
</dbReference>
<sequence length="106" mass="11263">MVKVLNKSDLSEVTELAKDSQSSNYSGVVVINNTIYVSDQGFGGEGDRIIKSNVLDIVKETDDNITDEEDDGTKESPVTGESGVAVLAVLAVLSCCVIIGKKKKIN</sequence>
<proteinExistence type="predicted"/>
<dbReference type="AlphaFoldDB" id="A0A645G633"/>
<keyword evidence="1" id="KW-0472">Membrane</keyword>
<evidence type="ECO:0000313" key="2">
    <source>
        <dbReference type="EMBL" id="MPN22115.1"/>
    </source>
</evidence>
<reference evidence="2" key="1">
    <citation type="submission" date="2019-08" db="EMBL/GenBank/DDBJ databases">
        <authorList>
            <person name="Kucharzyk K."/>
            <person name="Murdoch R.W."/>
            <person name="Higgins S."/>
            <person name="Loffler F."/>
        </authorList>
    </citation>
    <scope>NUCLEOTIDE SEQUENCE</scope>
</reference>
<name>A0A645G633_9ZZZZ</name>
<feature type="transmembrane region" description="Helical" evidence="1">
    <location>
        <begin position="82"/>
        <end position="100"/>
    </location>
</feature>
<keyword evidence="1" id="KW-0812">Transmembrane</keyword>
<organism evidence="2">
    <name type="scientific">bioreactor metagenome</name>
    <dbReference type="NCBI Taxonomy" id="1076179"/>
    <lineage>
        <taxon>unclassified sequences</taxon>
        <taxon>metagenomes</taxon>
        <taxon>ecological metagenomes</taxon>
    </lineage>
</organism>
<keyword evidence="1" id="KW-1133">Transmembrane helix</keyword>
<gene>
    <name evidence="2" type="ORF">SDC9_169498</name>
</gene>
<evidence type="ECO:0000256" key="1">
    <source>
        <dbReference type="SAM" id="Phobius"/>
    </source>
</evidence>
<accession>A0A645G633</accession>
<comment type="caution">
    <text evidence="2">The sequence shown here is derived from an EMBL/GenBank/DDBJ whole genome shotgun (WGS) entry which is preliminary data.</text>
</comment>
<protein>
    <submittedName>
        <fullName evidence="2">Uncharacterized protein</fullName>
    </submittedName>
</protein>